<dbReference type="AlphaFoldDB" id="A0A0G0CA36"/>
<dbReference type="EMBL" id="LBOZ01000002">
    <property type="protein sequence ID" value="KKP48055.1"/>
    <property type="molecule type" value="Genomic_DNA"/>
</dbReference>
<reference evidence="2 3" key="1">
    <citation type="journal article" date="2015" name="Nature">
        <title>rRNA introns, odd ribosomes, and small enigmatic genomes across a large radiation of phyla.</title>
        <authorList>
            <person name="Brown C.T."/>
            <person name="Hug L.A."/>
            <person name="Thomas B.C."/>
            <person name="Sharon I."/>
            <person name="Castelle C.J."/>
            <person name="Singh A."/>
            <person name="Wilkins M.J."/>
            <person name="Williams K.H."/>
            <person name="Banfield J.F."/>
        </authorList>
    </citation>
    <scope>NUCLEOTIDE SEQUENCE [LARGE SCALE GENOMIC DNA]</scope>
</reference>
<feature type="transmembrane region" description="Helical" evidence="1">
    <location>
        <begin position="12"/>
        <end position="33"/>
    </location>
</feature>
<accession>A0A0G0CA36</accession>
<evidence type="ECO:0000313" key="3">
    <source>
        <dbReference type="Proteomes" id="UP000033995"/>
    </source>
</evidence>
<evidence type="ECO:0000256" key="1">
    <source>
        <dbReference type="SAM" id="Phobius"/>
    </source>
</evidence>
<gene>
    <name evidence="2" type="ORF">UR38_C0002G0158</name>
</gene>
<keyword evidence="1" id="KW-1133">Transmembrane helix</keyword>
<keyword evidence="1" id="KW-0472">Membrane</keyword>
<evidence type="ECO:0000313" key="2">
    <source>
        <dbReference type="EMBL" id="KKP48055.1"/>
    </source>
</evidence>
<name>A0A0G0CA36_9BACT</name>
<dbReference type="Proteomes" id="UP000033995">
    <property type="component" value="Unassembled WGS sequence"/>
</dbReference>
<organism evidence="2 3">
    <name type="scientific">Candidatus Woesebacteria bacterium GW2011_GWA2_33_28</name>
    <dbReference type="NCBI Taxonomy" id="1618561"/>
    <lineage>
        <taxon>Bacteria</taxon>
        <taxon>Candidatus Woeseibacteriota</taxon>
    </lineage>
</organism>
<protein>
    <submittedName>
        <fullName evidence="2">Uncharacterized protein</fullName>
    </submittedName>
</protein>
<comment type="caution">
    <text evidence="2">The sequence shown here is derived from an EMBL/GenBank/DDBJ whole genome shotgun (WGS) entry which is preliminary data.</text>
</comment>
<proteinExistence type="predicted"/>
<keyword evidence="1" id="KW-0812">Transmembrane</keyword>
<sequence length="153" mass="17220">MKDSIKNCKGQSLFEVILALFIISMIIVAVVILSTKSISNSLSSRNKTLASKYTQELVEWLRKQKEIDYGAFKNHIISSNIYCYKDVLDWSNSGACTSGETIGTTIFRREAQFLTETVAGKSLITANVVTFWDDSRGIHEAKTVTYFTDTRDQ</sequence>